<dbReference type="EMBL" id="AYRZ02000080">
    <property type="protein sequence ID" value="PHT62420.1"/>
    <property type="molecule type" value="Genomic_DNA"/>
</dbReference>
<comment type="caution">
    <text evidence="1">The sequence shown here is derived from an EMBL/GenBank/DDBJ whole genome shotgun (WGS) entry which is preliminary data.</text>
</comment>
<accession>A0A2G2XY87</accession>
<dbReference type="Gramene" id="PHT62420">
    <property type="protein sequence ID" value="PHT62420"/>
    <property type="gene ID" value="T459_33725"/>
</dbReference>
<evidence type="ECO:0000313" key="1">
    <source>
        <dbReference type="EMBL" id="PHT62420.1"/>
    </source>
</evidence>
<protein>
    <submittedName>
        <fullName evidence="1">Uncharacterized protein</fullName>
    </submittedName>
</protein>
<name>A0A2G2XY87_CAPAN</name>
<reference evidence="1 2" key="1">
    <citation type="journal article" date="2014" name="Nat. Genet.">
        <title>Genome sequence of the hot pepper provides insights into the evolution of pungency in Capsicum species.</title>
        <authorList>
            <person name="Kim S."/>
            <person name="Park M."/>
            <person name="Yeom S.I."/>
            <person name="Kim Y.M."/>
            <person name="Lee J.M."/>
            <person name="Lee H.A."/>
            <person name="Seo E."/>
            <person name="Choi J."/>
            <person name="Cheong K."/>
            <person name="Kim K.T."/>
            <person name="Jung K."/>
            <person name="Lee G.W."/>
            <person name="Oh S.K."/>
            <person name="Bae C."/>
            <person name="Kim S.B."/>
            <person name="Lee H.Y."/>
            <person name="Kim S.Y."/>
            <person name="Kim M.S."/>
            <person name="Kang B.C."/>
            <person name="Jo Y.D."/>
            <person name="Yang H.B."/>
            <person name="Jeong H.J."/>
            <person name="Kang W.H."/>
            <person name="Kwon J.K."/>
            <person name="Shin C."/>
            <person name="Lim J.Y."/>
            <person name="Park J.H."/>
            <person name="Huh J.H."/>
            <person name="Kim J.S."/>
            <person name="Kim B.D."/>
            <person name="Cohen O."/>
            <person name="Paran I."/>
            <person name="Suh M.C."/>
            <person name="Lee S.B."/>
            <person name="Kim Y.K."/>
            <person name="Shin Y."/>
            <person name="Noh S.J."/>
            <person name="Park J."/>
            <person name="Seo Y.S."/>
            <person name="Kwon S.Y."/>
            <person name="Kim H.A."/>
            <person name="Park J.M."/>
            <person name="Kim H.J."/>
            <person name="Choi S.B."/>
            <person name="Bosland P.W."/>
            <person name="Reeves G."/>
            <person name="Jo S.H."/>
            <person name="Lee B.W."/>
            <person name="Cho H.T."/>
            <person name="Choi H.S."/>
            <person name="Lee M.S."/>
            <person name="Yu Y."/>
            <person name="Do Choi Y."/>
            <person name="Park B.S."/>
            <person name="van Deynze A."/>
            <person name="Ashrafi H."/>
            <person name="Hill T."/>
            <person name="Kim W.T."/>
            <person name="Pai H.S."/>
            <person name="Ahn H.K."/>
            <person name="Yeam I."/>
            <person name="Giovannoni J.J."/>
            <person name="Rose J.K."/>
            <person name="Sorensen I."/>
            <person name="Lee S.J."/>
            <person name="Kim R.W."/>
            <person name="Choi I.Y."/>
            <person name="Choi B.S."/>
            <person name="Lim J.S."/>
            <person name="Lee Y.H."/>
            <person name="Choi D."/>
        </authorList>
    </citation>
    <scope>NUCLEOTIDE SEQUENCE [LARGE SCALE GENOMIC DNA]</scope>
    <source>
        <strain evidence="2">cv. CM334</strain>
    </source>
</reference>
<dbReference type="Proteomes" id="UP000222542">
    <property type="component" value="Unassembled WGS sequence"/>
</dbReference>
<evidence type="ECO:0000313" key="2">
    <source>
        <dbReference type="Proteomes" id="UP000222542"/>
    </source>
</evidence>
<sequence>MRQEVWELAKKYEEERKRRMEEERCRMTLESDIRKFKAQVNTLIKLPHSPPLALMMMVERMRRMERSIRCCCFSERNGNSELKFRDRNFSGNVGQPQVDEVKNCSSESRSFENVNNGIEGGERDDLRKKVEELNFVSWFGFFEYGLSLILNRIK</sequence>
<dbReference type="AlphaFoldDB" id="A0A2G2XY87"/>
<reference evidence="1 2" key="2">
    <citation type="journal article" date="2017" name="Genome Biol.">
        <title>New reference genome sequences of hot pepper reveal the massive evolution of plant disease-resistance genes by retroduplication.</title>
        <authorList>
            <person name="Kim S."/>
            <person name="Park J."/>
            <person name="Yeom S.I."/>
            <person name="Kim Y.M."/>
            <person name="Seo E."/>
            <person name="Kim K.T."/>
            <person name="Kim M.S."/>
            <person name="Lee J.M."/>
            <person name="Cheong K."/>
            <person name="Shin H.S."/>
            <person name="Kim S.B."/>
            <person name="Han K."/>
            <person name="Lee J."/>
            <person name="Park M."/>
            <person name="Lee H.A."/>
            <person name="Lee H.Y."/>
            <person name="Lee Y."/>
            <person name="Oh S."/>
            <person name="Lee J.H."/>
            <person name="Choi E."/>
            <person name="Choi E."/>
            <person name="Lee S.E."/>
            <person name="Jeon J."/>
            <person name="Kim H."/>
            <person name="Choi G."/>
            <person name="Song H."/>
            <person name="Lee J."/>
            <person name="Lee S.C."/>
            <person name="Kwon J.K."/>
            <person name="Lee H.Y."/>
            <person name="Koo N."/>
            <person name="Hong Y."/>
            <person name="Kim R.W."/>
            <person name="Kang W.H."/>
            <person name="Huh J.H."/>
            <person name="Kang B.C."/>
            <person name="Yang T.J."/>
            <person name="Lee Y.H."/>
            <person name="Bennetzen J.L."/>
            <person name="Choi D."/>
        </authorList>
    </citation>
    <scope>NUCLEOTIDE SEQUENCE [LARGE SCALE GENOMIC DNA]</scope>
    <source>
        <strain evidence="2">cv. CM334</strain>
    </source>
</reference>
<keyword evidence="2" id="KW-1185">Reference proteome</keyword>
<organism evidence="1 2">
    <name type="scientific">Capsicum annuum</name>
    <name type="common">Capsicum pepper</name>
    <dbReference type="NCBI Taxonomy" id="4072"/>
    <lineage>
        <taxon>Eukaryota</taxon>
        <taxon>Viridiplantae</taxon>
        <taxon>Streptophyta</taxon>
        <taxon>Embryophyta</taxon>
        <taxon>Tracheophyta</taxon>
        <taxon>Spermatophyta</taxon>
        <taxon>Magnoliopsida</taxon>
        <taxon>eudicotyledons</taxon>
        <taxon>Gunneridae</taxon>
        <taxon>Pentapetalae</taxon>
        <taxon>asterids</taxon>
        <taxon>lamiids</taxon>
        <taxon>Solanales</taxon>
        <taxon>Solanaceae</taxon>
        <taxon>Solanoideae</taxon>
        <taxon>Capsiceae</taxon>
        <taxon>Capsicum</taxon>
    </lineage>
</organism>
<proteinExistence type="predicted"/>
<gene>
    <name evidence="1" type="ORF">T459_33725</name>
</gene>